<comment type="function">
    <text evidence="5">Specifically methylates the pseudouridine at position 1915 (m3Psi1915) in 23S rRNA.</text>
</comment>
<keyword evidence="1 5" id="KW-0489">Methyltransferase</keyword>
<accession>A0A318MVF7</accession>
<evidence type="ECO:0000256" key="1">
    <source>
        <dbReference type="ARBA" id="ARBA00022603"/>
    </source>
</evidence>
<dbReference type="PANTHER" id="PTHR33603">
    <property type="entry name" value="METHYLTRANSFERASE"/>
    <property type="match status" value="1"/>
</dbReference>
<evidence type="ECO:0000256" key="2">
    <source>
        <dbReference type="ARBA" id="ARBA00022679"/>
    </source>
</evidence>
<dbReference type="OrthoDB" id="9806643at2"/>
<evidence type="ECO:0000313" key="6">
    <source>
        <dbReference type="EMBL" id="PXY98902.1"/>
    </source>
</evidence>
<sequence length="152" mass="17074">MFSIIAIGKMRDKAELDLFNRYSKRIRPSLELIEINESKGQPIETKIKDAQNLLKAVPGKSLIISLDEGGKSYNSFDFAMHMQKCLELSKSISFLIGGAEGLHASAIKTSHSVISLGKLTWPHMIARILLIEQIYRAQMILSGHPYHRQGRP</sequence>
<name>A0A318MVF7_9PROT</name>
<comment type="subcellular location">
    <subcellularLocation>
        <location evidence="5">Cytoplasm</location>
    </subcellularLocation>
</comment>
<keyword evidence="7" id="KW-1185">Reference proteome</keyword>
<evidence type="ECO:0000256" key="3">
    <source>
        <dbReference type="ARBA" id="ARBA00022691"/>
    </source>
</evidence>
<dbReference type="AlphaFoldDB" id="A0A318MVF7"/>
<dbReference type="InterPro" id="IPR029026">
    <property type="entry name" value="tRNA_m1G_MTases_N"/>
</dbReference>
<dbReference type="Pfam" id="PF02590">
    <property type="entry name" value="SPOUT_MTase"/>
    <property type="match status" value="1"/>
</dbReference>
<gene>
    <name evidence="5" type="primary">rlmH</name>
    <name evidence="6" type="ORF">DK869_08480</name>
</gene>
<dbReference type="InterPro" id="IPR003742">
    <property type="entry name" value="RlmH-like"/>
</dbReference>
<dbReference type="SUPFAM" id="SSF75217">
    <property type="entry name" value="alpha/beta knot"/>
    <property type="match status" value="1"/>
</dbReference>
<keyword evidence="5" id="KW-0698">rRNA processing</keyword>
<dbReference type="EC" id="2.1.1.177" evidence="5"/>
<dbReference type="InterPro" id="IPR029028">
    <property type="entry name" value="Alpha/beta_knot_MTases"/>
</dbReference>
<comment type="subunit">
    <text evidence="5">Homodimer.</text>
</comment>
<dbReference type="CDD" id="cd18081">
    <property type="entry name" value="RlmH-like"/>
    <property type="match status" value="1"/>
</dbReference>
<evidence type="ECO:0000313" key="7">
    <source>
        <dbReference type="Proteomes" id="UP000247565"/>
    </source>
</evidence>
<proteinExistence type="inferred from homology"/>
<dbReference type="RefSeq" id="WP_110439583.1">
    <property type="nucleotide sequence ID" value="NZ_CP046393.1"/>
</dbReference>
<comment type="similarity">
    <text evidence="4 5">Belongs to the RNA methyltransferase RlmH family.</text>
</comment>
<feature type="binding site" evidence="5">
    <location>
        <begin position="116"/>
        <end position="121"/>
    </location>
    <ligand>
        <name>S-adenosyl-L-methionine</name>
        <dbReference type="ChEBI" id="CHEBI:59789"/>
    </ligand>
</feature>
<keyword evidence="2 5" id="KW-0808">Transferase</keyword>
<feature type="binding site" evidence="5">
    <location>
        <position position="66"/>
    </location>
    <ligand>
        <name>S-adenosyl-L-methionine</name>
        <dbReference type="ChEBI" id="CHEBI:59789"/>
    </ligand>
</feature>
<dbReference type="EMBL" id="QGLT01000006">
    <property type="protein sequence ID" value="PXY98902.1"/>
    <property type="molecule type" value="Genomic_DNA"/>
</dbReference>
<dbReference type="GO" id="GO:0070038">
    <property type="term" value="F:rRNA (pseudouridine-N3-)-methyltransferase activity"/>
    <property type="evidence" value="ECO:0007669"/>
    <property type="project" value="UniProtKB-UniRule"/>
</dbReference>
<dbReference type="PANTHER" id="PTHR33603:SF1">
    <property type="entry name" value="RIBOSOMAL RNA LARGE SUBUNIT METHYLTRANSFERASE H"/>
    <property type="match status" value="1"/>
</dbReference>
<dbReference type="Gene3D" id="3.40.1280.10">
    <property type="match status" value="1"/>
</dbReference>
<dbReference type="HAMAP" id="MF_00658">
    <property type="entry name" value="23SrRNA_methyltr_H"/>
    <property type="match status" value="1"/>
</dbReference>
<dbReference type="GO" id="GO:0005737">
    <property type="term" value="C:cytoplasm"/>
    <property type="evidence" value="ECO:0007669"/>
    <property type="project" value="UniProtKB-SubCell"/>
</dbReference>
<comment type="catalytic activity">
    <reaction evidence="5">
        <text>pseudouridine(1915) in 23S rRNA + S-adenosyl-L-methionine = N(3)-methylpseudouridine(1915) in 23S rRNA + S-adenosyl-L-homocysteine + H(+)</text>
        <dbReference type="Rhea" id="RHEA:42752"/>
        <dbReference type="Rhea" id="RHEA-COMP:10221"/>
        <dbReference type="Rhea" id="RHEA-COMP:10222"/>
        <dbReference type="ChEBI" id="CHEBI:15378"/>
        <dbReference type="ChEBI" id="CHEBI:57856"/>
        <dbReference type="ChEBI" id="CHEBI:59789"/>
        <dbReference type="ChEBI" id="CHEBI:65314"/>
        <dbReference type="ChEBI" id="CHEBI:74486"/>
        <dbReference type="EC" id="2.1.1.177"/>
    </reaction>
</comment>
<evidence type="ECO:0000256" key="4">
    <source>
        <dbReference type="ARBA" id="ARBA00038303"/>
    </source>
</evidence>
<organism evidence="6 7">
    <name type="scientific">Commensalibacter melissae</name>
    <dbReference type="NCBI Taxonomy" id="2070537"/>
    <lineage>
        <taxon>Bacteria</taxon>
        <taxon>Pseudomonadati</taxon>
        <taxon>Pseudomonadota</taxon>
        <taxon>Alphaproteobacteria</taxon>
        <taxon>Acetobacterales</taxon>
        <taxon>Acetobacteraceae</taxon>
    </lineage>
</organism>
<dbReference type="Proteomes" id="UP000247565">
    <property type="component" value="Unassembled WGS sequence"/>
</dbReference>
<reference evidence="6 7" key="1">
    <citation type="submission" date="2018-05" db="EMBL/GenBank/DDBJ databases">
        <title>Reference genomes for bee gut microbiota database.</title>
        <authorList>
            <person name="Ellegaard K.M."/>
        </authorList>
    </citation>
    <scope>NUCLEOTIDE SEQUENCE [LARGE SCALE GENOMIC DNA]</scope>
    <source>
        <strain evidence="6 7">ESL0284</strain>
    </source>
</reference>
<comment type="caution">
    <text evidence="6">The sequence shown here is derived from an EMBL/GenBank/DDBJ whole genome shotgun (WGS) entry which is preliminary data.</text>
</comment>
<protein>
    <recommendedName>
        <fullName evidence="5">Ribosomal RNA large subunit methyltransferase H</fullName>
        <ecNumber evidence="5">2.1.1.177</ecNumber>
    </recommendedName>
    <alternativeName>
        <fullName evidence="5">23S rRNA (pseudouridine1915-N3)-methyltransferase</fullName>
    </alternativeName>
    <alternativeName>
        <fullName evidence="5">23S rRNA m3Psi1915 methyltransferase</fullName>
    </alternativeName>
    <alternativeName>
        <fullName evidence="5">rRNA (pseudouridine-N3-)-methyltransferase RlmH</fullName>
    </alternativeName>
</protein>
<dbReference type="PIRSF" id="PIRSF004505">
    <property type="entry name" value="MT_bac"/>
    <property type="match status" value="1"/>
</dbReference>
<feature type="binding site" evidence="5">
    <location>
        <position position="97"/>
    </location>
    <ligand>
        <name>S-adenosyl-L-methionine</name>
        <dbReference type="ChEBI" id="CHEBI:59789"/>
    </ligand>
</feature>
<evidence type="ECO:0000256" key="5">
    <source>
        <dbReference type="HAMAP-Rule" id="MF_00658"/>
    </source>
</evidence>
<keyword evidence="3 5" id="KW-0949">S-adenosyl-L-methionine</keyword>
<keyword evidence="5" id="KW-0963">Cytoplasm</keyword>